<proteinExistence type="predicted"/>
<evidence type="ECO:0000256" key="2">
    <source>
        <dbReference type="ARBA" id="ARBA00023125"/>
    </source>
</evidence>
<dbReference type="AlphaFoldDB" id="A0A822YQC0"/>
<comment type="caution">
    <text evidence="6">The sequence shown here is derived from an EMBL/GenBank/DDBJ whole genome shotgun (WGS) entry which is preliminary data.</text>
</comment>
<dbReference type="Pfam" id="PF02365">
    <property type="entry name" value="NAM"/>
    <property type="match status" value="1"/>
</dbReference>
<accession>A0A822YQC0</accession>
<dbReference type="SUPFAM" id="SSF101941">
    <property type="entry name" value="NAC domain"/>
    <property type="match status" value="1"/>
</dbReference>
<evidence type="ECO:0000256" key="3">
    <source>
        <dbReference type="ARBA" id="ARBA00023163"/>
    </source>
</evidence>
<dbReference type="PANTHER" id="PTHR31719">
    <property type="entry name" value="NAC TRANSCRIPTION FACTOR 56"/>
    <property type="match status" value="1"/>
</dbReference>
<reference evidence="6 7" key="1">
    <citation type="journal article" date="2020" name="Mol. Biol. Evol.">
        <title>Distinct Expression and Methylation Patterns for Genes with Different Fates following a Single Whole-Genome Duplication in Flowering Plants.</title>
        <authorList>
            <person name="Shi T."/>
            <person name="Rahmani R.S."/>
            <person name="Gugger P.F."/>
            <person name="Wang M."/>
            <person name="Li H."/>
            <person name="Zhang Y."/>
            <person name="Li Z."/>
            <person name="Wang Q."/>
            <person name="Van de Peer Y."/>
            <person name="Marchal K."/>
            <person name="Chen J."/>
        </authorList>
    </citation>
    <scope>NUCLEOTIDE SEQUENCE [LARGE SCALE GENOMIC DNA]</scope>
    <source>
        <tissue evidence="6">Leaf</tissue>
    </source>
</reference>
<name>A0A822YQC0_NELNU</name>
<evidence type="ECO:0000313" key="6">
    <source>
        <dbReference type="EMBL" id="DAD31428.1"/>
    </source>
</evidence>
<keyword evidence="7" id="KW-1185">Reference proteome</keyword>
<dbReference type="Gene3D" id="2.170.150.80">
    <property type="entry name" value="NAC domain"/>
    <property type="match status" value="1"/>
</dbReference>
<dbReference type="InterPro" id="IPR003441">
    <property type="entry name" value="NAC-dom"/>
</dbReference>
<keyword evidence="1" id="KW-0805">Transcription regulation</keyword>
<keyword evidence="2" id="KW-0238">DNA-binding</keyword>
<dbReference type="PROSITE" id="PS51005">
    <property type="entry name" value="NAC"/>
    <property type="match status" value="1"/>
</dbReference>
<dbReference type="PANTHER" id="PTHR31719:SF123">
    <property type="entry name" value="NAC DOMAIN-CONTAINING PROTEIN"/>
    <property type="match status" value="1"/>
</dbReference>
<dbReference type="GO" id="GO:0003677">
    <property type="term" value="F:DNA binding"/>
    <property type="evidence" value="ECO:0007669"/>
    <property type="project" value="UniProtKB-KW"/>
</dbReference>
<feature type="domain" description="NAC" evidence="5">
    <location>
        <begin position="23"/>
        <end position="165"/>
    </location>
</feature>
<dbReference type="EMBL" id="DUZY01000003">
    <property type="protein sequence ID" value="DAD31428.1"/>
    <property type="molecule type" value="Genomic_DNA"/>
</dbReference>
<dbReference type="InterPro" id="IPR036093">
    <property type="entry name" value="NAC_dom_sf"/>
</dbReference>
<evidence type="ECO:0000256" key="1">
    <source>
        <dbReference type="ARBA" id="ARBA00023015"/>
    </source>
</evidence>
<sequence>MECERVLQEDSSTFDYHEGLMDLPVGYRFIPTDQELVLHYLLNKLQSKPLPCSVIVDISADELYSKPPNQLGINLFAREELFFFIHYNGNHRVDRMVGDGIGRWKIIGEETSTYSWEGFEFVFKKISLCYYSGKRSRGRRTKWVMVEHHLIREHKECVLGRIKRGELYTS</sequence>
<dbReference type="GO" id="GO:0006355">
    <property type="term" value="P:regulation of DNA-templated transcription"/>
    <property type="evidence" value="ECO:0007669"/>
    <property type="project" value="InterPro"/>
</dbReference>
<evidence type="ECO:0000256" key="4">
    <source>
        <dbReference type="ARBA" id="ARBA00023242"/>
    </source>
</evidence>
<keyword evidence="4" id="KW-0539">Nucleus</keyword>
<keyword evidence="3" id="KW-0804">Transcription</keyword>
<dbReference type="Proteomes" id="UP000607653">
    <property type="component" value="Unassembled WGS sequence"/>
</dbReference>
<evidence type="ECO:0000259" key="5">
    <source>
        <dbReference type="PROSITE" id="PS51005"/>
    </source>
</evidence>
<evidence type="ECO:0000313" key="7">
    <source>
        <dbReference type="Proteomes" id="UP000607653"/>
    </source>
</evidence>
<gene>
    <name evidence="6" type="ORF">HUJ06_010279</name>
</gene>
<protein>
    <recommendedName>
        <fullName evidence="5">NAC domain-containing protein</fullName>
    </recommendedName>
</protein>
<organism evidence="6 7">
    <name type="scientific">Nelumbo nucifera</name>
    <name type="common">Sacred lotus</name>
    <dbReference type="NCBI Taxonomy" id="4432"/>
    <lineage>
        <taxon>Eukaryota</taxon>
        <taxon>Viridiplantae</taxon>
        <taxon>Streptophyta</taxon>
        <taxon>Embryophyta</taxon>
        <taxon>Tracheophyta</taxon>
        <taxon>Spermatophyta</taxon>
        <taxon>Magnoliopsida</taxon>
        <taxon>Proteales</taxon>
        <taxon>Nelumbonaceae</taxon>
        <taxon>Nelumbo</taxon>
    </lineage>
</organism>